<feature type="compositionally biased region" description="Polar residues" evidence="1">
    <location>
        <begin position="36"/>
        <end position="53"/>
    </location>
</feature>
<protein>
    <submittedName>
        <fullName evidence="2">Uncharacterized protein</fullName>
    </submittedName>
</protein>
<accession>A0A2N9JAZ0</accession>
<evidence type="ECO:0000256" key="1">
    <source>
        <dbReference type="SAM" id="MobiDB-lite"/>
    </source>
</evidence>
<feature type="region of interest" description="Disordered" evidence="1">
    <location>
        <begin position="1"/>
        <end position="82"/>
    </location>
</feature>
<proteinExistence type="predicted"/>
<evidence type="ECO:0000313" key="2">
    <source>
        <dbReference type="EMBL" id="SPD33629.1"/>
    </source>
</evidence>
<feature type="compositionally biased region" description="Low complexity" evidence="1">
    <location>
        <begin position="12"/>
        <end position="28"/>
    </location>
</feature>
<name>A0A2N9JAZ0_FAGSY</name>
<dbReference type="AlphaFoldDB" id="A0A2N9JAZ0"/>
<sequence>METPQKDEESRSSISSAAAAPALTFEAATDAHPDPDSTNNISYGLKSNTSMKITNGHDLTPSMKITNGHDPTPSMKITNGHH</sequence>
<gene>
    <name evidence="2" type="ORF">FSB_LOCUS61511</name>
</gene>
<organism evidence="2">
    <name type="scientific">Fagus sylvatica</name>
    <name type="common">Beechnut</name>
    <dbReference type="NCBI Taxonomy" id="28930"/>
    <lineage>
        <taxon>Eukaryota</taxon>
        <taxon>Viridiplantae</taxon>
        <taxon>Streptophyta</taxon>
        <taxon>Embryophyta</taxon>
        <taxon>Tracheophyta</taxon>
        <taxon>Spermatophyta</taxon>
        <taxon>Magnoliopsida</taxon>
        <taxon>eudicotyledons</taxon>
        <taxon>Gunneridae</taxon>
        <taxon>Pentapetalae</taxon>
        <taxon>rosids</taxon>
        <taxon>fabids</taxon>
        <taxon>Fagales</taxon>
        <taxon>Fagaceae</taxon>
        <taxon>Fagus</taxon>
    </lineage>
</organism>
<reference evidence="2" key="1">
    <citation type="submission" date="2018-02" db="EMBL/GenBank/DDBJ databases">
        <authorList>
            <person name="Cohen D.B."/>
            <person name="Kent A.D."/>
        </authorList>
    </citation>
    <scope>NUCLEOTIDE SEQUENCE</scope>
</reference>
<dbReference type="EMBL" id="OIVN01006464">
    <property type="protein sequence ID" value="SPD33629.1"/>
    <property type="molecule type" value="Genomic_DNA"/>
</dbReference>
<feature type="compositionally biased region" description="Basic and acidic residues" evidence="1">
    <location>
        <begin position="1"/>
        <end position="11"/>
    </location>
</feature>